<sequence length="262" mass="28097">MLTDEQVEDFVRDGYVAIRGAFSSATAAACRDVLWAELATMGIDRDAPSTWDRPVVRLGEHGEEPFREAATSPLVSEAADRLAGRGRWAPRVSLDTFPVRFPSEDGPGDDGWHIDASFPGDIPDAFMHWRVNLRSKGRALLMLFLFSDIGDGDAPTRLRVGSHRRMAALLRPYGDDGAAMGALIPEFESTAGLPETAATGSAGDVYLCHSFLVHAAQPLLPGPGRGARFLAQPALPGPPVDLDRPDDELTPVARAIALGCRG</sequence>
<name>A0A138A174_9ACTN</name>
<dbReference type="AlphaFoldDB" id="A0A138A174"/>
<gene>
    <name evidence="1" type="ORF">AXK60_16240</name>
</gene>
<organism evidence="1 2">
    <name type="scientific">Tsukamurella pseudospumae</name>
    <dbReference type="NCBI Taxonomy" id="239498"/>
    <lineage>
        <taxon>Bacteria</taxon>
        <taxon>Bacillati</taxon>
        <taxon>Actinomycetota</taxon>
        <taxon>Actinomycetes</taxon>
        <taxon>Mycobacteriales</taxon>
        <taxon>Tsukamurellaceae</taxon>
        <taxon>Tsukamurella</taxon>
    </lineage>
</organism>
<dbReference type="GO" id="GO:0016706">
    <property type="term" value="F:2-oxoglutarate-dependent dioxygenase activity"/>
    <property type="evidence" value="ECO:0007669"/>
    <property type="project" value="UniProtKB-ARBA"/>
</dbReference>
<dbReference type="Pfam" id="PF05721">
    <property type="entry name" value="PhyH"/>
    <property type="match status" value="1"/>
</dbReference>
<dbReference type="EMBL" id="LSRF01000058">
    <property type="protein sequence ID" value="KXP04169.1"/>
    <property type="molecule type" value="Genomic_DNA"/>
</dbReference>
<dbReference type="RefSeq" id="WP_068575274.1">
    <property type="nucleotide sequence ID" value="NZ_LSRF01000058.1"/>
</dbReference>
<dbReference type="Proteomes" id="UP000070258">
    <property type="component" value="Unassembled WGS sequence"/>
</dbReference>
<dbReference type="STRING" id="239498.AXK60_16240"/>
<evidence type="ECO:0000313" key="1">
    <source>
        <dbReference type="EMBL" id="KXP04169.1"/>
    </source>
</evidence>
<comment type="caution">
    <text evidence="1">The sequence shown here is derived from an EMBL/GenBank/DDBJ whole genome shotgun (WGS) entry which is preliminary data.</text>
</comment>
<dbReference type="OrthoDB" id="9798771at2"/>
<evidence type="ECO:0000313" key="2">
    <source>
        <dbReference type="Proteomes" id="UP000070258"/>
    </source>
</evidence>
<keyword evidence="1" id="KW-0560">Oxidoreductase</keyword>
<dbReference type="Gene3D" id="2.60.120.620">
    <property type="entry name" value="q2cbj1_9rhob like domain"/>
    <property type="match status" value="1"/>
</dbReference>
<dbReference type="InterPro" id="IPR008775">
    <property type="entry name" value="Phytyl_CoA_dOase-like"/>
</dbReference>
<keyword evidence="1" id="KW-0223">Dioxygenase</keyword>
<accession>A0A138A174</accession>
<protein>
    <submittedName>
        <fullName evidence="1">Phytanoyl-CoA dioxygenase</fullName>
    </submittedName>
</protein>
<proteinExistence type="predicted"/>
<dbReference type="SUPFAM" id="SSF51197">
    <property type="entry name" value="Clavaminate synthase-like"/>
    <property type="match status" value="1"/>
</dbReference>
<reference evidence="2" key="1">
    <citation type="submission" date="2016-02" db="EMBL/GenBank/DDBJ databases">
        <authorList>
            <person name="Wen L."/>
            <person name="He K."/>
            <person name="Yang H."/>
        </authorList>
    </citation>
    <scope>NUCLEOTIDE SEQUENCE [LARGE SCALE GENOMIC DNA]</scope>
    <source>
        <strain evidence="2">JCM 15929</strain>
    </source>
</reference>